<evidence type="ECO:0000256" key="1">
    <source>
        <dbReference type="SAM" id="Phobius"/>
    </source>
</evidence>
<protein>
    <submittedName>
        <fullName evidence="2">Uncharacterized protein</fullName>
    </submittedName>
</protein>
<dbReference type="Proteomes" id="UP000249829">
    <property type="component" value="Unassembled WGS sequence"/>
</dbReference>
<dbReference type="EMBL" id="KZ825120">
    <property type="protein sequence ID" value="PYI21070.1"/>
    <property type="molecule type" value="Genomic_DNA"/>
</dbReference>
<accession>A0A2V5HXS3</accession>
<proteinExistence type="predicted"/>
<keyword evidence="1" id="KW-0472">Membrane</keyword>
<keyword evidence="1" id="KW-1133">Transmembrane helix</keyword>
<name>A0A2V5HXS3_ASPV1</name>
<dbReference type="PROSITE" id="PS51257">
    <property type="entry name" value="PROKAR_LIPOPROTEIN"/>
    <property type="match status" value="1"/>
</dbReference>
<evidence type="ECO:0000313" key="3">
    <source>
        <dbReference type="Proteomes" id="UP000249829"/>
    </source>
</evidence>
<evidence type="ECO:0000313" key="2">
    <source>
        <dbReference type="EMBL" id="PYI21070.1"/>
    </source>
</evidence>
<sequence length="73" mass="8310">MAKSYDNIPPYTPMKSLGHELGILFGFLVACFVVMGVYVYVWHGEFRLLHPTQPNPPSFTCCLPLPLPLRPKY</sequence>
<reference evidence="2 3" key="1">
    <citation type="submission" date="2018-02" db="EMBL/GenBank/DDBJ databases">
        <title>The genomes of Aspergillus section Nigri reveals drivers in fungal speciation.</title>
        <authorList>
            <consortium name="DOE Joint Genome Institute"/>
            <person name="Vesth T.C."/>
            <person name="Nybo J."/>
            <person name="Theobald S."/>
            <person name="Brandl J."/>
            <person name="Frisvad J.C."/>
            <person name="Nielsen K.F."/>
            <person name="Lyhne E.K."/>
            <person name="Kogle M.E."/>
            <person name="Kuo A."/>
            <person name="Riley R."/>
            <person name="Clum A."/>
            <person name="Nolan M."/>
            <person name="Lipzen A."/>
            <person name="Salamov A."/>
            <person name="Henrissat B."/>
            <person name="Wiebenga A."/>
            <person name="De vries R.P."/>
            <person name="Grigoriev I.V."/>
            <person name="Mortensen U.H."/>
            <person name="Andersen M.R."/>
            <person name="Baker S.E."/>
        </authorList>
    </citation>
    <scope>NUCLEOTIDE SEQUENCE [LARGE SCALE GENOMIC DNA]</scope>
    <source>
        <strain evidence="2 3">CBS 115571</strain>
    </source>
</reference>
<feature type="transmembrane region" description="Helical" evidence="1">
    <location>
        <begin position="21"/>
        <end position="41"/>
    </location>
</feature>
<keyword evidence="3" id="KW-1185">Reference proteome</keyword>
<gene>
    <name evidence="2" type="ORF">BO99DRAFT_401341</name>
</gene>
<dbReference type="STRING" id="1450538.A0A2V5HXS3"/>
<keyword evidence="1" id="KW-0812">Transmembrane</keyword>
<organism evidence="2 3">
    <name type="scientific">Aspergillus violaceofuscus (strain CBS 115571)</name>
    <dbReference type="NCBI Taxonomy" id="1450538"/>
    <lineage>
        <taxon>Eukaryota</taxon>
        <taxon>Fungi</taxon>
        <taxon>Dikarya</taxon>
        <taxon>Ascomycota</taxon>
        <taxon>Pezizomycotina</taxon>
        <taxon>Eurotiomycetes</taxon>
        <taxon>Eurotiomycetidae</taxon>
        <taxon>Eurotiales</taxon>
        <taxon>Aspergillaceae</taxon>
        <taxon>Aspergillus</taxon>
    </lineage>
</organism>
<dbReference type="AlphaFoldDB" id="A0A2V5HXS3"/>